<organism evidence="3 4">
    <name type="scientific">Sphingomonas canadensis</name>
    <dbReference type="NCBI Taxonomy" id="1219257"/>
    <lineage>
        <taxon>Bacteria</taxon>
        <taxon>Pseudomonadati</taxon>
        <taxon>Pseudomonadota</taxon>
        <taxon>Alphaproteobacteria</taxon>
        <taxon>Sphingomonadales</taxon>
        <taxon>Sphingomonadaceae</taxon>
        <taxon>Sphingomonas</taxon>
    </lineage>
</organism>
<dbReference type="EMBL" id="JBHTJG010000001">
    <property type="protein sequence ID" value="MFD0945268.1"/>
    <property type="molecule type" value="Genomic_DNA"/>
</dbReference>
<keyword evidence="3" id="KW-0969">Cilium</keyword>
<accession>A0ABW3H1F3</accession>
<feature type="region of interest" description="Disordered" evidence="1">
    <location>
        <begin position="396"/>
        <end position="440"/>
    </location>
</feature>
<dbReference type="PANTHER" id="PTHR37533">
    <property type="entry name" value="FLAGELLAR HOOK-LENGTH CONTROL PROTEIN"/>
    <property type="match status" value="1"/>
</dbReference>
<evidence type="ECO:0000313" key="3">
    <source>
        <dbReference type="EMBL" id="MFD0945268.1"/>
    </source>
</evidence>
<sequence>MTQVSPAISVPVSAGARPAAPAAAGAALFSLALTSIQLPRAGTADAPEPPVAGGDGRQSVAGGGKELPLATAEGAPGEDDAETAEEDADPAFAWFAAPLPVMENPVPVQGAPANAAARMMVPLAGPSAADSELVEALRLAGQVIAPADAAGAAAGTAPAVPVQPDAAAPQAEAAAVLSDLAGLPAVAPAARAPGFAPRAVLQADEAGSEATVPARIAFAHAAATHAGGTALAAVPAVAPRAVPAEQVAPAALSFTLAPQLADALAPATARRPAALARDAALGIVSGTLTPDAPRTPLTPGVQEVQQPVLDMRRHEWIGAMVERIEALRDAAGLREANIRLAPDALGTVDVSIRREGDALHVHFAADSAATRSMISEAQPRLAELAEARGLRLAGSSVDAGTAGQGGQRQDPAPRAQQLPSAPPPARADGAAADESDQRIA</sequence>
<name>A0ABW3H1F3_9SPHN</name>
<evidence type="ECO:0000256" key="1">
    <source>
        <dbReference type="SAM" id="MobiDB-lite"/>
    </source>
</evidence>
<feature type="compositionally biased region" description="Gly residues" evidence="1">
    <location>
        <begin position="53"/>
        <end position="65"/>
    </location>
</feature>
<dbReference type="InterPro" id="IPR052563">
    <property type="entry name" value="FliK"/>
</dbReference>
<dbReference type="Proteomes" id="UP001596977">
    <property type="component" value="Unassembled WGS sequence"/>
</dbReference>
<keyword evidence="3" id="KW-0966">Cell projection</keyword>
<reference evidence="4" key="1">
    <citation type="journal article" date="2019" name="Int. J. Syst. Evol. Microbiol.">
        <title>The Global Catalogue of Microorganisms (GCM) 10K type strain sequencing project: providing services to taxonomists for standard genome sequencing and annotation.</title>
        <authorList>
            <consortium name="The Broad Institute Genomics Platform"/>
            <consortium name="The Broad Institute Genome Sequencing Center for Infectious Disease"/>
            <person name="Wu L."/>
            <person name="Ma J."/>
        </authorList>
    </citation>
    <scope>NUCLEOTIDE SEQUENCE [LARGE SCALE GENOMIC DNA]</scope>
    <source>
        <strain evidence="4">CCUG 62982</strain>
    </source>
</reference>
<dbReference type="Gene3D" id="3.30.750.140">
    <property type="match status" value="1"/>
</dbReference>
<feature type="domain" description="Flagellar hook-length control protein-like C-terminal" evidence="2">
    <location>
        <begin position="326"/>
        <end position="405"/>
    </location>
</feature>
<feature type="region of interest" description="Disordered" evidence="1">
    <location>
        <begin position="41"/>
        <end position="86"/>
    </location>
</feature>
<protein>
    <submittedName>
        <fullName evidence="3">Flagellar hook-length control protein FliK</fullName>
    </submittedName>
</protein>
<evidence type="ECO:0000313" key="4">
    <source>
        <dbReference type="Proteomes" id="UP001596977"/>
    </source>
</evidence>
<dbReference type="PANTHER" id="PTHR37533:SF2">
    <property type="entry name" value="FLAGELLAR HOOK-LENGTH CONTROL PROTEIN"/>
    <property type="match status" value="1"/>
</dbReference>
<keyword evidence="3" id="KW-0282">Flagellum</keyword>
<dbReference type="RefSeq" id="WP_264942484.1">
    <property type="nucleotide sequence ID" value="NZ_JAPDRA010000001.1"/>
</dbReference>
<keyword evidence="4" id="KW-1185">Reference proteome</keyword>
<dbReference type="InterPro" id="IPR038610">
    <property type="entry name" value="FliK-like_C_sf"/>
</dbReference>
<feature type="compositionally biased region" description="Acidic residues" evidence="1">
    <location>
        <begin position="76"/>
        <end position="86"/>
    </location>
</feature>
<comment type="caution">
    <text evidence="3">The sequence shown here is derived from an EMBL/GenBank/DDBJ whole genome shotgun (WGS) entry which is preliminary data.</text>
</comment>
<gene>
    <name evidence="3" type="ORF">ACFQ1E_02835</name>
</gene>
<evidence type="ECO:0000259" key="2">
    <source>
        <dbReference type="Pfam" id="PF02120"/>
    </source>
</evidence>
<dbReference type="CDD" id="cd17470">
    <property type="entry name" value="T3SS_Flik_C"/>
    <property type="match status" value="1"/>
</dbReference>
<proteinExistence type="predicted"/>
<dbReference type="Pfam" id="PF02120">
    <property type="entry name" value="Flg_hook"/>
    <property type="match status" value="1"/>
</dbReference>
<dbReference type="InterPro" id="IPR021136">
    <property type="entry name" value="Flagellar_hook_control-like_C"/>
</dbReference>